<proteinExistence type="predicted"/>
<feature type="transmembrane region" description="Helical" evidence="1">
    <location>
        <begin position="6"/>
        <end position="24"/>
    </location>
</feature>
<accession>A0A915AR93</accession>
<protein>
    <submittedName>
        <fullName evidence="3">Secreted protein</fullName>
    </submittedName>
</protein>
<reference evidence="3" key="1">
    <citation type="submission" date="2022-11" db="UniProtKB">
        <authorList>
            <consortium name="WormBaseParasite"/>
        </authorList>
    </citation>
    <scope>IDENTIFICATION</scope>
</reference>
<evidence type="ECO:0000256" key="1">
    <source>
        <dbReference type="SAM" id="Phobius"/>
    </source>
</evidence>
<keyword evidence="1" id="KW-0472">Membrane</keyword>
<name>A0A915AR93_PARUN</name>
<dbReference type="WBParaSite" id="PgR012_g112_t01">
    <property type="protein sequence ID" value="PgR012_g112_t01"/>
    <property type="gene ID" value="PgR012_g112"/>
</dbReference>
<dbReference type="Proteomes" id="UP000887569">
    <property type="component" value="Unplaced"/>
</dbReference>
<keyword evidence="1" id="KW-1133">Transmembrane helix</keyword>
<evidence type="ECO:0000313" key="2">
    <source>
        <dbReference type="Proteomes" id="UP000887569"/>
    </source>
</evidence>
<keyword evidence="2" id="KW-1185">Reference proteome</keyword>
<sequence>MDTTHFLIAVVFIRLFVQISSMFVKSRSMRSFLIVLIVDEFEMNDFPIRVIVDRCLIVVPGDVNPAISPICIMPLLTSYSLTISAYEIHTSYCLEHFSNTFSTE</sequence>
<dbReference type="AlphaFoldDB" id="A0A915AR93"/>
<keyword evidence="1" id="KW-0812">Transmembrane</keyword>
<organism evidence="2 3">
    <name type="scientific">Parascaris univalens</name>
    <name type="common">Nematode worm</name>
    <dbReference type="NCBI Taxonomy" id="6257"/>
    <lineage>
        <taxon>Eukaryota</taxon>
        <taxon>Metazoa</taxon>
        <taxon>Ecdysozoa</taxon>
        <taxon>Nematoda</taxon>
        <taxon>Chromadorea</taxon>
        <taxon>Rhabditida</taxon>
        <taxon>Spirurina</taxon>
        <taxon>Ascaridomorpha</taxon>
        <taxon>Ascaridoidea</taxon>
        <taxon>Ascarididae</taxon>
        <taxon>Parascaris</taxon>
    </lineage>
</organism>
<evidence type="ECO:0000313" key="3">
    <source>
        <dbReference type="WBParaSite" id="PgR012_g112_t01"/>
    </source>
</evidence>